<dbReference type="SUPFAM" id="SSF55658">
    <property type="entry name" value="L9 N-domain-like"/>
    <property type="match status" value="2"/>
</dbReference>
<dbReference type="Pfam" id="PF01693">
    <property type="entry name" value="Cauli_VI"/>
    <property type="match status" value="2"/>
</dbReference>
<dbReference type="InterPro" id="IPR037056">
    <property type="entry name" value="RNase_H1_N_sf"/>
</dbReference>
<reference evidence="3" key="1">
    <citation type="submission" date="2019-06" db="EMBL/GenBank/DDBJ databases">
        <title>Draft genome sequence of the griseofulvin-producing fungus Xylaria cubensis strain G536.</title>
        <authorList>
            <person name="Mead M.E."/>
            <person name="Raja H.A."/>
            <person name="Steenwyk J.L."/>
            <person name="Knowles S.L."/>
            <person name="Oberlies N.H."/>
            <person name="Rokas A."/>
        </authorList>
    </citation>
    <scope>NUCLEOTIDE SEQUENCE [LARGE SCALE GENOMIC DNA]</scope>
    <source>
        <strain evidence="3">G536</strain>
    </source>
</reference>
<protein>
    <recommendedName>
        <fullName evidence="1">Ribonuclease H1 N-terminal domain-containing protein</fullName>
    </recommendedName>
</protein>
<feature type="domain" description="Ribonuclease H1 N-terminal" evidence="1">
    <location>
        <begin position="82"/>
        <end position="124"/>
    </location>
</feature>
<dbReference type="Proteomes" id="UP000319160">
    <property type="component" value="Unassembled WGS sequence"/>
</dbReference>
<dbReference type="OrthoDB" id="407198at2759"/>
<gene>
    <name evidence="2" type="ORF">FHL15_009739</name>
</gene>
<keyword evidence="3" id="KW-1185">Reference proteome</keyword>
<dbReference type="STRING" id="2512241.A0A553HMW4"/>
<evidence type="ECO:0000313" key="3">
    <source>
        <dbReference type="Proteomes" id="UP000319160"/>
    </source>
</evidence>
<dbReference type="InterPro" id="IPR011320">
    <property type="entry name" value="RNase_H1_N"/>
</dbReference>
<evidence type="ECO:0000259" key="1">
    <source>
        <dbReference type="Pfam" id="PF01693"/>
    </source>
</evidence>
<dbReference type="InterPro" id="IPR009027">
    <property type="entry name" value="Ribosomal_bL9/RNase_H1_N"/>
</dbReference>
<name>A0A553HMW4_9PEZI</name>
<feature type="domain" description="Ribonuclease H1 N-terminal" evidence="1">
    <location>
        <begin position="7"/>
        <end position="48"/>
    </location>
</feature>
<sequence length="152" mass="16965">MKNEKNFYVIIQGRVSPAVTQSWAVAHPLVNKFPNNKHQSCSTFEEARSILEQHGWTSLWFLEGPTDKDSLNLDLADANVTYAVANGRKIGVFSTYSTGAKPQTDHYSGACHKKLSSPTKAADFLQAFEEVQRRMTDLSLHTDPPAQHTTED</sequence>
<organism evidence="2 3">
    <name type="scientific">Xylaria flabelliformis</name>
    <dbReference type="NCBI Taxonomy" id="2512241"/>
    <lineage>
        <taxon>Eukaryota</taxon>
        <taxon>Fungi</taxon>
        <taxon>Dikarya</taxon>
        <taxon>Ascomycota</taxon>
        <taxon>Pezizomycotina</taxon>
        <taxon>Sordariomycetes</taxon>
        <taxon>Xylariomycetidae</taxon>
        <taxon>Xylariales</taxon>
        <taxon>Xylariaceae</taxon>
        <taxon>Xylaria</taxon>
    </lineage>
</organism>
<proteinExistence type="predicted"/>
<dbReference type="Gene3D" id="3.40.970.10">
    <property type="entry name" value="Ribonuclease H1, N-terminal domain"/>
    <property type="match status" value="2"/>
</dbReference>
<dbReference type="EMBL" id="VFLP01000069">
    <property type="protein sequence ID" value="TRX89302.1"/>
    <property type="molecule type" value="Genomic_DNA"/>
</dbReference>
<dbReference type="AlphaFoldDB" id="A0A553HMW4"/>
<comment type="caution">
    <text evidence="2">The sequence shown here is derived from an EMBL/GenBank/DDBJ whole genome shotgun (WGS) entry which is preliminary data.</text>
</comment>
<accession>A0A553HMW4</accession>
<evidence type="ECO:0000313" key="2">
    <source>
        <dbReference type="EMBL" id="TRX89302.1"/>
    </source>
</evidence>